<accession>A0A7W1XUX6</accession>
<dbReference type="PANTHER" id="PTHR21666">
    <property type="entry name" value="PEPTIDASE-RELATED"/>
    <property type="match status" value="1"/>
</dbReference>
<protein>
    <submittedName>
        <fullName evidence="3">Peptidoglycan DD-metalloendopeptidase family protein</fullName>
    </submittedName>
</protein>
<evidence type="ECO:0000256" key="1">
    <source>
        <dbReference type="SAM" id="Coils"/>
    </source>
</evidence>
<reference evidence="3 4" key="1">
    <citation type="submission" date="2020-07" db="EMBL/GenBank/DDBJ databases">
        <title>Thermoactinomyces phylogeny.</title>
        <authorList>
            <person name="Dunlap C."/>
        </authorList>
    </citation>
    <scope>NUCLEOTIDE SEQUENCE [LARGE SCALE GENOMIC DNA]</scope>
    <source>
        <strain evidence="3 4">AMNI-1</strain>
    </source>
</reference>
<sequence length="349" mass="39688">MVGKRIVSLMMAFMVIILCLSIQLVGFAENEFQQNQQDRSKTAGNPQEVLAELKKAQERLMKWERQIAALNDEISLGKKNLTEKRKNLSRQEAQFNVVLVHMYQQSGKNQYLYYLLNADSVSEFLLRLDTLFLFLKHEKMAIQKYVDARNELEKEIALIEQKKEEKNALLKEAEREISRYIAMYEQNKPALASLGLDKEVEKALQLDKKQQVSIPDSPDIGVSKPPKVEDNLAWPQPGGKVITRFGNGYQGIRISNSIGSPIVAAASGVVLLTKSDFWGYGYYIVIDHGDGFKTLYANMYPSTVRVEPGDHVQKGQRIASVGNYALFSKPYLHFETHKNGKAVDPMQYY</sequence>
<organism evidence="3 4">
    <name type="scientific">Thermoactinomyces mirandus</name>
    <dbReference type="NCBI Taxonomy" id="2756294"/>
    <lineage>
        <taxon>Bacteria</taxon>
        <taxon>Bacillati</taxon>
        <taxon>Bacillota</taxon>
        <taxon>Bacilli</taxon>
        <taxon>Bacillales</taxon>
        <taxon>Thermoactinomycetaceae</taxon>
        <taxon>Thermoactinomyces</taxon>
    </lineage>
</organism>
<dbReference type="RefSeq" id="WP_181741985.1">
    <property type="nucleotide sequence ID" value="NZ_JACEOL010000055.1"/>
</dbReference>
<dbReference type="Gene3D" id="6.10.250.3150">
    <property type="match status" value="1"/>
</dbReference>
<dbReference type="AlphaFoldDB" id="A0A7W1XUX6"/>
<dbReference type="Pfam" id="PF01551">
    <property type="entry name" value="Peptidase_M23"/>
    <property type="match status" value="1"/>
</dbReference>
<dbReference type="InterPro" id="IPR016047">
    <property type="entry name" value="M23ase_b-sheet_dom"/>
</dbReference>
<keyword evidence="4" id="KW-1185">Reference proteome</keyword>
<proteinExistence type="predicted"/>
<feature type="domain" description="M23ase beta-sheet core" evidence="2">
    <location>
        <begin position="249"/>
        <end position="345"/>
    </location>
</feature>
<feature type="coiled-coil region" evidence="1">
    <location>
        <begin position="135"/>
        <end position="183"/>
    </location>
</feature>
<evidence type="ECO:0000313" key="4">
    <source>
        <dbReference type="Proteomes" id="UP000538292"/>
    </source>
</evidence>
<comment type="caution">
    <text evidence="3">The sequence shown here is derived from an EMBL/GenBank/DDBJ whole genome shotgun (WGS) entry which is preliminary data.</text>
</comment>
<name>A0A7W1XUX6_9BACL</name>
<dbReference type="PANTHER" id="PTHR21666:SF270">
    <property type="entry name" value="MUREIN HYDROLASE ACTIVATOR ENVC"/>
    <property type="match status" value="1"/>
</dbReference>
<dbReference type="InterPro" id="IPR050570">
    <property type="entry name" value="Cell_wall_metabolism_enzyme"/>
</dbReference>
<evidence type="ECO:0000259" key="2">
    <source>
        <dbReference type="Pfam" id="PF01551"/>
    </source>
</evidence>
<dbReference type="Gene3D" id="2.70.70.10">
    <property type="entry name" value="Glucose Permease (Domain IIA)"/>
    <property type="match status" value="1"/>
</dbReference>
<dbReference type="InterPro" id="IPR011055">
    <property type="entry name" value="Dup_hybrid_motif"/>
</dbReference>
<dbReference type="SUPFAM" id="SSF51261">
    <property type="entry name" value="Duplicated hybrid motif"/>
    <property type="match status" value="1"/>
</dbReference>
<gene>
    <name evidence="3" type="ORF">H2C83_14595</name>
</gene>
<dbReference type="Proteomes" id="UP000538292">
    <property type="component" value="Unassembled WGS sequence"/>
</dbReference>
<dbReference type="GO" id="GO:0004222">
    <property type="term" value="F:metalloendopeptidase activity"/>
    <property type="evidence" value="ECO:0007669"/>
    <property type="project" value="TreeGrafter"/>
</dbReference>
<feature type="coiled-coil region" evidence="1">
    <location>
        <begin position="53"/>
        <end position="80"/>
    </location>
</feature>
<evidence type="ECO:0000313" key="3">
    <source>
        <dbReference type="EMBL" id="MBA4603512.1"/>
    </source>
</evidence>
<dbReference type="EMBL" id="JACEOL010000055">
    <property type="protein sequence ID" value="MBA4603512.1"/>
    <property type="molecule type" value="Genomic_DNA"/>
</dbReference>
<dbReference type="CDD" id="cd12797">
    <property type="entry name" value="M23_peptidase"/>
    <property type="match status" value="1"/>
</dbReference>
<keyword evidence="1" id="KW-0175">Coiled coil</keyword>